<dbReference type="GO" id="GO:0006270">
    <property type="term" value="P:DNA replication initiation"/>
    <property type="evidence" value="ECO:0007669"/>
    <property type="project" value="TreeGrafter"/>
</dbReference>
<keyword evidence="10" id="KW-1185">Reference proteome</keyword>
<comment type="subcellular location">
    <subcellularLocation>
        <location evidence="1">Nucleus</location>
    </subcellularLocation>
</comment>
<dbReference type="PIRSF" id="PIRSF018300">
    <property type="entry name" value="DNA_pol_alph_2"/>
    <property type="match status" value="1"/>
</dbReference>
<feature type="domain" description="DNA polymerase alpha/delta/epsilon subunit B" evidence="6">
    <location>
        <begin position="311"/>
        <end position="512"/>
    </location>
</feature>
<organism evidence="9 10">
    <name type="scientific">Rhynocoris fuscipes</name>
    <dbReference type="NCBI Taxonomy" id="488301"/>
    <lineage>
        <taxon>Eukaryota</taxon>
        <taxon>Metazoa</taxon>
        <taxon>Ecdysozoa</taxon>
        <taxon>Arthropoda</taxon>
        <taxon>Hexapoda</taxon>
        <taxon>Insecta</taxon>
        <taxon>Pterygota</taxon>
        <taxon>Neoptera</taxon>
        <taxon>Paraneoptera</taxon>
        <taxon>Hemiptera</taxon>
        <taxon>Heteroptera</taxon>
        <taxon>Panheteroptera</taxon>
        <taxon>Cimicomorpha</taxon>
        <taxon>Reduviidae</taxon>
        <taxon>Harpactorinae</taxon>
        <taxon>Harpactorini</taxon>
        <taxon>Rhynocoris</taxon>
    </lineage>
</organism>
<dbReference type="InterPro" id="IPR007185">
    <property type="entry name" value="DNA_pol_a/d/e_bsu"/>
</dbReference>
<dbReference type="Pfam" id="PF04042">
    <property type="entry name" value="DNA_pol_E_B"/>
    <property type="match status" value="1"/>
</dbReference>
<evidence type="ECO:0000256" key="1">
    <source>
        <dbReference type="ARBA" id="ARBA00004123"/>
    </source>
</evidence>
<proteinExistence type="inferred from homology"/>
<dbReference type="PANTHER" id="PTHR23061:SF12">
    <property type="entry name" value="DNA POLYMERASE ALPHA SUBUNIT B"/>
    <property type="match status" value="1"/>
</dbReference>
<dbReference type="AlphaFoldDB" id="A0AAW1DCV3"/>
<dbReference type="Pfam" id="PF22062">
    <property type="entry name" value="OB_DPOA2"/>
    <property type="match status" value="1"/>
</dbReference>
<evidence type="ECO:0000256" key="2">
    <source>
        <dbReference type="ARBA" id="ARBA00007299"/>
    </source>
</evidence>
<dbReference type="InterPro" id="IPR013627">
    <property type="entry name" value="Pol_alpha_B_N"/>
</dbReference>
<comment type="similarity">
    <text evidence="2">Belongs to the DNA polymerase alpha subunit B family.</text>
</comment>
<evidence type="ECO:0000313" key="9">
    <source>
        <dbReference type="EMBL" id="KAK9507923.1"/>
    </source>
</evidence>
<dbReference type="GO" id="GO:0003677">
    <property type="term" value="F:DNA binding"/>
    <property type="evidence" value="ECO:0007669"/>
    <property type="project" value="InterPro"/>
</dbReference>
<feature type="domain" description="DNA polymerase alpha subunit B N-terminal" evidence="7">
    <location>
        <begin position="6"/>
        <end position="70"/>
    </location>
</feature>
<dbReference type="Pfam" id="PF08418">
    <property type="entry name" value="Pol_alpha_B_N"/>
    <property type="match status" value="1"/>
</dbReference>
<accession>A0AAW1DCV3</accession>
<dbReference type="EMBL" id="JAPXFL010000004">
    <property type="protein sequence ID" value="KAK9507923.1"/>
    <property type="molecule type" value="Genomic_DNA"/>
</dbReference>
<protein>
    <recommendedName>
        <fullName evidence="3">DNA polymerase alpha subunit B</fullName>
    </recommendedName>
</protein>
<dbReference type="InterPro" id="IPR043034">
    <property type="entry name" value="DNA_pol_alpha_B_N_sf"/>
</dbReference>
<dbReference type="GO" id="GO:0005658">
    <property type="term" value="C:alpha DNA polymerase:primase complex"/>
    <property type="evidence" value="ECO:0007669"/>
    <property type="project" value="TreeGrafter"/>
</dbReference>
<name>A0AAW1DCV3_9HEMI</name>
<reference evidence="9 10" key="1">
    <citation type="submission" date="2022-12" db="EMBL/GenBank/DDBJ databases">
        <title>Chromosome-level genome assembly of true bugs.</title>
        <authorList>
            <person name="Ma L."/>
            <person name="Li H."/>
        </authorList>
    </citation>
    <scope>NUCLEOTIDE SEQUENCE [LARGE SCALE GENOMIC DNA]</scope>
    <source>
        <strain evidence="9">Lab_2022b</strain>
    </source>
</reference>
<evidence type="ECO:0000256" key="4">
    <source>
        <dbReference type="ARBA" id="ARBA00022705"/>
    </source>
</evidence>
<feature type="domain" description="DNA polymerase alpha subunit B OB" evidence="8">
    <location>
        <begin position="248"/>
        <end position="292"/>
    </location>
</feature>
<dbReference type="InterPro" id="IPR016722">
    <property type="entry name" value="DNA_pol_alpha_bsu"/>
</dbReference>
<evidence type="ECO:0000259" key="8">
    <source>
        <dbReference type="Pfam" id="PF22062"/>
    </source>
</evidence>
<keyword evidence="5" id="KW-0539">Nucleus</keyword>
<dbReference type="InterPro" id="IPR054300">
    <property type="entry name" value="OB_DPOA2"/>
</dbReference>
<dbReference type="Gene3D" id="3.60.21.60">
    <property type="match status" value="2"/>
</dbReference>
<evidence type="ECO:0000256" key="5">
    <source>
        <dbReference type="ARBA" id="ARBA00023242"/>
    </source>
</evidence>
<comment type="caution">
    <text evidence="9">The sequence shown here is derived from an EMBL/GenBank/DDBJ whole genome shotgun (WGS) entry which is preliminary data.</text>
</comment>
<evidence type="ECO:0000256" key="3">
    <source>
        <dbReference type="ARBA" id="ARBA00018596"/>
    </source>
</evidence>
<evidence type="ECO:0000259" key="7">
    <source>
        <dbReference type="Pfam" id="PF08418"/>
    </source>
</evidence>
<dbReference type="PANTHER" id="PTHR23061">
    <property type="entry name" value="DNA POLYMERASE 2 ALPHA 70 KDA SUBUNIT"/>
    <property type="match status" value="1"/>
</dbReference>
<sequence length="561" mass="62015">MPDRTEIVNQFGSLGIEVNEEVLDLCESLCSKYSLNEETLVETWVAYSFNFLSGAEPTKERIIEWENKELCRLKLNTPKATDKIKVFSSSKNESIPAAVPSDKTPESTAGYKGNVCSIANQSYIFSPASFSPDVFSPSVKYNSRSNTRQSIVSYGNSSTKWSSSQHKSNIEVKEYIPMNIEWKYLHNTLRDISLIILDSCEELADYIVHKNSLPDPTALSPNVLEKSIFVGRVCAFDKSKSFKVPFQGLFESSGRKVELDLTEVTEYALFPGQVIAVEGSIISNKLLASKIYSSAMLPLSTAPTLTDTIQIVVAAGPFTLCDTLSYQPLHDLVQYVKENQPNILFLIGPLIDANHSNICDGNIAESFFDYYNRLVTNLIDSLKGVPTKLFIISSNKEAVSIPAYPTSPLCTGASLRNVKFYPDPSLLTIGGVVIGLTATDTIYHIGKYEISNSKLNRLARLGSHMLHQQSFYPLYPAEPDVGLDVNLWYKCARLPVTPHILVAPSNLNSFVKDVNGCLIINPERLVKGMIGGTFTCIEARPAADNEEWSTATHISAKIVKI</sequence>
<evidence type="ECO:0000313" key="10">
    <source>
        <dbReference type="Proteomes" id="UP001461498"/>
    </source>
</evidence>
<evidence type="ECO:0000259" key="6">
    <source>
        <dbReference type="Pfam" id="PF04042"/>
    </source>
</evidence>
<keyword evidence="4" id="KW-0235">DNA replication</keyword>
<dbReference type="Proteomes" id="UP001461498">
    <property type="component" value="Unassembled WGS sequence"/>
</dbReference>
<gene>
    <name evidence="9" type="ORF">O3M35_007683</name>
</gene>
<dbReference type="Gene3D" id="1.10.8.530">
    <property type="entry name" value="DNA polymerase alpha-primase, subunit B, N-terminal domain"/>
    <property type="match status" value="1"/>
</dbReference>